<feature type="compositionally biased region" description="Basic and acidic residues" evidence="1">
    <location>
        <begin position="83"/>
        <end position="103"/>
    </location>
</feature>
<reference evidence="3 4" key="1">
    <citation type="submission" date="2013-12" db="EMBL/GenBank/DDBJ databases">
        <title>Draft genome of the parsitic nematode Ancylostoma duodenale.</title>
        <authorList>
            <person name="Mitreva M."/>
        </authorList>
    </citation>
    <scope>NUCLEOTIDE SEQUENCE [LARGE SCALE GENOMIC DNA]</scope>
    <source>
        <strain evidence="3 4">Zhejiang</strain>
    </source>
</reference>
<dbReference type="InterPro" id="IPR032189">
    <property type="entry name" value="Mlh1_C"/>
</dbReference>
<name>A0A0C2CLP9_9BILA</name>
<dbReference type="OrthoDB" id="10263226at2759"/>
<gene>
    <name evidence="3" type="ORF">ANCDUO_12316</name>
</gene>
<keyword evidence="4" id="KW-1185">Reference proteome</keyword>
<protein>
    <recommendedName>
        <fullName evidence="2">DNA mismatch repair protein Mlh1 C-terminal domain-containing protein</fullName>
    </recommendedName>
</protein>
<dbReference type="AlphaFoldDB" id="A0A0C2CLP9"/>
<evidence type="ECO:0000313" key="3">
    <source>
        <dbReference type="EMBL" id="KIH57493.1"/>
    </source>
</evidence>
<sequence length="271" mass="29907">MRKQLPKDSLIGSFSNEIETKLANVFDREVAPRSISKQQQSLLTSTQILRIPGQTQAPSPLGPLRDDSDGDASQSRSPAVPKKRVDYEVAGSQHEDSVHNETADDKGRRVFQFESLNNLRRKICDGASQPLRELFKSLTFVGCVSPSTMLLQFGTGLYVIQLRNTLIFSFGNFGSFKLAEGGANILELLQLAGLENEHEMAALELLESQAEMLNDYFSLQIARPDGAEHDADGLRQLAVVTLPSVIDGYTPQLEGLPALMMSLVKDVNWEE</sequence>
<evidence type="ECO:0000313" key="4">
    <source>
        <dbReference type="Proteomes" id="UP000054047"/>
    </source>
</evidence>
<dbReference type="Proteomes" id="UP000054047">
    <property type="component" value="Unassembled WGS sequence"/>
</dbReference>
<evidence type="ECO:0000256" key="1">
    <source>
        <dbReference type="SAM" id="MobiDB-lite"/>
    </source>
</evidence>
<dbReference type="Pfam" id="PF16413">
    <property type="entry name" value="Mlh1_C"/>
    <property type="match status" value="1"/>
</dbReference>
<evidence type="ECO:0000259" key="2">
    <source>
        <dbReference type="Pfam" id="PF16413"/>
    </source>
</evidence>
<feature type="non-terminal residue" evidence="3">
    <location>
        <position position="271"/>
    </location>
</feature>
<proteinExistence type="predicted"/>
<dbReference type="EMBL" id="KN734321">
    <property type="protein sequence ID" value="KIH57493.1"/>
    <property type="molecule type" value="Genomic_DNA"/>
</dbReference>
<accession>A0A0C2CLP9</accession>
<organism evidence="3 4">
    <name type="scientific">Ancylostoma duodenale</name>
    <dbReference type="NCBI Taxonomy" id="51022"/>
    <lineage>
        <taxon>Eukaryota</taxon>
        <taxon>Metazoa</taxon>
        <taxon>Ecdysozoa</taxon>
        <taxon>Nematoda</taxon>
        <taxon>Chromadorea</taxon>
        <taxon>Rhabditida</taxon>
        <taxon>Rhabditina</taxon>
        <taxon>Rhabditomorpha</taxon>
        <taxon>Strongyloidea</taxon>
        <taxon>Ancylostomatidae</taxon>
        <taxon>Ancylostomatinae</taxon>
        <taxon>Ancylostoma</taxon>
    </lineage>
</organism>
<feature type="domain" description="DNA mismatch repair protein Mlh1 C-terminal" evidence="2">
    <location>
        <begin position="113"/>
        <end position="271"/>
    </location>
</feature>
<feature type="region of interest" description="Disordered" evidence="1">
    <location>
        <begin position="46"/>
        <end position="103"/>
    </location>
</feature>